<protein>
    <recommendedName>
        <fullName evidence="10">Sensitive to high expression protein 9, mitochondrial</fullName>
    </recommendedName>
</protein>
<comment type="function">
    <text evidence="9">Required for the maintenance of the structure of the mitochondrial inner membrane. Involved in mitochondrial morphology. Causes growth arrest when highly overexpressed.</text>
</comment>
<feature type="compositionally biased region" description="Low complexity" evidence="12">
    <location>
        <begin position="12"/>
        <end position="27"/>
    </location>
</feature>
<evidence type="ECO:0000256" key="11">
    <source>
        <dbReference type="SAM" id="Coils"/>
    </source>
</evidence>
<keyword evidence="7 10" id="KW-0496">Mitochondrion</keyword>
<dbReference type="EMBL" id="JH711578">
    <property type="protein sequence ID" value="EIW81300.1"/>
    <property type="molecule type" value="Genomic_DNA"/>
</dbReference>
<evidence type="ECO:0000256" key="7">
    <source>
        <dbReference type="ARBA" id="ARBA00023128"/>
    </source>
</evidence>
<dbReference type="PANTHER" id="PTHR31961">
    <property type="entry name" value="SENSITIVE TO HIGH EXPRESSION PROTEIN 9, MITOCHONDRIAL"/>
    <property type="match status" value="1"/>
</dbReference>
<evidence type="ECO:0000256" key="8">
    <source>
        <dbReference type="ARBA" id="ARBA00023136"/>
    </source>
</evidence>
<feature type="transmembrane region" description="Helical" evidence="10">
    <location>
        <begin position="426"/>
        <end position="447"/>
    </location>
</feature>
<evidence type="ECO:0000256" key="3">
    <source>
        <dbReference type="ARBA" id="ARBA00022792"/>
    </source>
</evidence>
<feature type="region of interest" description="Disordered" evidence="12">
    <location>
        <begin position="1"/>
        <end position="138"/>
    </location>
</feature>
<evidence type="ECO:0000256" key="10">
    <source>
        <dbReference type="RuleBase" id="RU364128"/>
    </source>
</evidence>
<keyword evidence="5 10" id="KW-1133">Transmembrane helix</keyword>
<proteinExistence type="inferred from homology"/>
<dbReference type="GO" id="GO:0007007">
    <property type="term" value="P:inner mitochondrial membrane organization"/>
    <property type="evidence" value="ECO:0007669"/>
    <property type="project" value="TreeGrafter"/>
</dbReference>
<dbReference type="GO" id="GO:0005743">
    <property type="term" value="C:mitochondrial inner membrane"/>
    <property type="evidence" value="ECO:0007669"/>
    <property type="project" value="UniProtKB-SubCell"/>
</dbReference>
<keyword evidence="8 10" id="KW-0472">Membrane</keyword>
<accession>A0A5M3MQF2</accession>
<dbReference type="GeneID" id="19198493"/>
<evidence type="ECO:0000256" key="1">
    <source>
        <dbReference type="ARBA" id="ARBA00007472"/>
    </source>
</evidence>
<dbReference type="Pfam" id="PF05546">
    <property type="entry name" value="She9_MDM33"/>
    <property type="match status" value="1"/>
</dbReference>
<dbReference type="RefSeq" id="XP_007768672.1">
    <property type="nucleotide sequence ID" value="XM_007770482.1"/>
</dbReference>
<dbReference type="Proteomes" id="UP000053558">
    <property type="component" value="Unassembled WGS sequence"/>
</dbReference>
<feature type="compositionally biased region" description="Polar residues" evidence="12">
    <location>
        <begin position="1"/>
        <end position="11"/>
    </location>
</feature>
<dbReference type="PANTHER" id="PTHR31961:SF3">
    <property type="entry name" value="SENSITIVE TO HIGH EXPRESSION PROTEIN 9, MITOCHONDRIAL"/>
    <property type="match status" value="1"/>
</dbReference>
<evidence type="ECO:0000256" key="6">
    <source>
        <dbReference type="ARBA" id="ARBA00023054"/>
    </source>
</evidence>
<organism evidence="13 14">
    <name type="scientific">Coniophora puteana (strain RWD-64-598)</name>
    <name type="common">Brown rot fungus</name>
    <dbReference type="NCBI Taxonomy" id="741705"/>
    <lineage>
        <taxon>Eukaryota</taxon>
        <taxon>Fungi</taxon>
        <taxon>Dikarya</taxon>
        <taxon>Basidiomycota</taxon>
        <taxon>Agaricomycotina</taxon>
        <taxon>Agaricomycetes</taxon>
        <taxon>Agaricomycetidae</taxon>
        <taxon>Boletales</taxon>
        <taxon>Coniophorineae</taxon>
        <taxon>Coniophoraceae</taxon>
        <taxon>Coniophora</taxon>
    </lineage>
</organism>
<evidence type="ECO:0000256" key="9">
    <source>
        <dbReference type="ARBA" id="ARBA00024807"/>
    </source>
</evidence>
<feature type="transmembrane region" description="Helical" evidence="10">
    <location>
        <begin position="309"/>
        <end position="329"/>
    </location>
</feature>
<sequence length="448" mass="48512">MLRSRLWQSTQLRAVPSPARSPPALRLGRLYNSASHTASGSAPSTSDERNPLESSRAQGEDAQPSSDVPLSNPSASSDGEASGNSTIQLGAPEQGDVASAKDSEASPQAPAAPTQTPAEQTRPETPSEERPLLPLSKSLDVEQLRGRFNELTAAAAAAARERTNNLSAVALQRFSRLGAELNKVTGYEQIEALKQTVAEQEAKIKAARRAARESKTAYDDAVVQRAVSQREVNDLLQRKSGWSDADVSRFTELVRADHALEQAEARAKAAVATSEDAVDKEFSALMRAILARYHEEQVWSDKIRSASTYGSLAVLGVNMFVFVLAIVLVEPWKRRRLAQTFEGKVEEMGVENRRVVEEGARRLEKRLEAHELLLAEVVGHVAVRQAVEAPSAPPVLLEGETLVASEEPSPDSWFAWMPKTDRERQILLSTGSALAGGVVALGLRALFS</sequence>
<feature type="compositionally biased region" description="Polar residues" evidence="12">
    <location>
        <begin position="32"/>
        <end position="45"/>
    </location>
</feature>
<feature type="compositionally biased region" description="Low complexity" evidence="12">
    <location>
        <begin position="105"/>
        <end position="120"/>
    </location>
</feature>
<evidence type="ECO:0000256" key="4">
    <source>
        <dbReference type="ARBA" id="ARBA00022946"/>
    </source>
</evidence>
<gene>
    <name evidence="13" type="ORF">CONPUDRAFT_104598</name>
</gene>
<dbReference type="KEGG" id="cput:CONPUDRAFT_104598"/>
<keyword evidence="6 11" id="KW-0175">Coiled coil</keyword>
<evidence type="ECO:0000256" key="2">
    <source>
        <dbReference type="ARBA" id="ARBA00022692"/>
    </source>
</evidence>
<name>A0A5M3MQF2_CONPW</name>
<comment type="subunit">
    <text evidence="10">Homooligomer.</text>
</comment>
<comment type="subcellular location">
    <subcellularLocation>
        <location evidence="10">Mitochondrion inner membrane</location>
        <topology evidence="10">Multi-pass membrane protein</topology>
    </subcellularLocation>
</comment>
<feature type="compositionally biased region" description="Basic and acidic residues" evidence="12">
    <location>
        <begin position="121"/>
        <end position="131"/>
    </location>
</feature>
<reference evidence="14" key="1">
    <citation type="journal article" date="2012" name="Science">
        <title>The Paleozoic origin of enzymatic lignin decomposition reconstructed from 31 fungal genomes.</title>
        <authorList>
            <person name="Floudas D."/>
            <person name="Binder M."/>
            <person name="Riley R."/>
            <person name="Barry K."/>
            <person name="Blanchette R.A."/>
            <person name="Henrissat B."/>
            <person name="Martinez A.T."/>
            <person name="Otillar R."/>
            <person name="Spatafora J.W."/>
            <person name="Yadav J.S."/>
            <person name="Aerts A."/>
            <person name="Benoit I."/>
            <person name="Boyd A."/>
            <person name="Carlson A."/>
            <person name="Copeland A."/>
            <person name="Coutinho P.M."/>
            <person name="de Vries R.P."/>
            <person name="Ferreira P."/>
            <person name="Findley K."/>
            <person name="Foster B."/>
            <person name="Gaskell J."/>
            <person name="Glotzer D."/>
            <person name="Gorecki P."/>
            <person name="Heitman J."/>
            <person name="Hesse C."/>
            <person name="Hori C."/>
            <person name="Igarashi K."/>
            <person name="Jurgens J.A."/>
            <person name="Kallen N."/>
            <person name="Kersten P."/>
            <person name="Kohler A."/>
            <person name="Kuees U."/>
            <person name="Kumar T.K.A."/>
            <person name="Kuo A."/>
            <person name="LaButti K."/>
            <person name="Larrondo L.F."/>
            <person name="Lindquist E."/>
            <person name="Ling A."/>
            <person name="Lombard V."/>
            <person name="Lucas S."/>
            <person name="Lundell T."/>
            <person name="Martin R."/>
            <person name="McLaughlin D.J."/>
            <person name="Morgenstern I."/>
            <person name="Morin E."/>
            <person name="Murat C."/>
            <person name="Nagy L.G."/>
            <person name="Nolan M."/>
            <person name="Ohm R.A."/>
            <person name="Patyshakuliyeva A."/>
            <person name="Rokas A."/>
            <person name="Ruiz-Duenas F.J."/>
            <person name="Sabat G."/>
            <person name="Salamov A."/>
            <person name="Samejima M."/>
            <person name="Schmutz J."/>
            <person name="Slot J.C."/>
            <person name="St John F."/>
            <person name="Stenlid J."/>
            <person name="Sun H."/>
            <person name="Sun S."/>
            <person name="Syed K."/>
            <person name="Tsang A."/>
            <person name="Wiebenga A."/>
            <person name="Young D."/>
            <person name="Pisabarro A."/>
            <person name="Eastwood D.C."/>
            <person name="Martin F."/>
            <person name="Cullen D."/>
            <person name="Grigoriev I.V."/>
            <person name="Hibbett D.S."/>
        </authorList>
    </citation>
    <scope>NUCLEOTIDE SEQUENCE [LARGE SCALE GENOMIC DNA]</scope>
    <source>
        <strain evidence="14">RWD-64-598 SS2</strain>
    </source>
</reference>
<evidence type="ECO:0000313" key="14">
    <source>
        <dbReference type="Proteomes" id="UP000053558"/>
    </source>
</evidence>
<keyword evidence="2 10" id="KW-0812">Transmembrane</keyword>
<keyword evidence="3 10" id="KW-0999">Mitochondrion inner membrane</keyword>
<dbReference type="OrthoDB" id="5595506at2759"/>
<feature type="compositionally biased region" description="Polar residues" evidence="12">
    <location>
        <begin position="52"/>
        <end position="88"/>
    </location>
</feature>
<evidence type="ECO:0000313" key="13">
    <source>
        <dbReference type="EMBL" id="EIW81300.1"/>
    </source>
</evidence>
<feature type="coiled-coil region" evidence="11">
    <location>
        <begin position="190"/>
        <end position="217"/>
    </location>
</feature>
<dbReference type="AlphaFoldDB" id="A0A5M3MQF2"/>
<evidence type="ECO:0000256" key="5">
    <source>
        <dbReference type="ARBA" id="ARBA00022989"/>
    </source>
</evidence>
<comment type="similarity">
    <text evidence="1 10">Belongs to the SHE9 family.</text>
</comment>
<keyword evidence="14" id="KW-1185">Reference proteome</keyword>
<comment type="caution">
    <text evidence="13">The sequence shown here is derived from an EMBL/GenBank/DDBJ whole genome shotgun (WGS) entry which is preliminary data.</text>
</comment>
<dbReference type="InterPro" id="IPR008839">
    <property type="entry name" value="MDM33_fungi"/>
</dbReference>
<keyword evidence="4 10" id="KW-0809">Transit peptide</keyword>
<evidence type="ECO:0000256" key="12">
    <source>
        <dbReference type="SAM" id="MobiDB-lite"/>
    </source>
</evidence>